<evidence type="ECO:0000313" key="3">
    <source>
        <dbReference type="Proteomes" id="UP000799767"/>
    </source>
</evidence>
<accession>A0A6A6Q0F8</accession>
<name>A0A6A6Q0F8_9PEZI</name>
<gene>
    <name evidence="2" type="ORF">BDY17DRAFT_104418</name>
</gene>
<dbReference type="EMBL" id="MU001633">
    <property type="protein sequence ID" value="KAF2485469.1"/>
    <property type="molecule type" value="Genomic_DNA"/>
</dbReference>
<dbReference type="RefSeq" id="XP_033592038.1">
    <property type="nucleotide sequence ID" value="XM_033729145.1"/>
</dbReference>
<evidence type="ECO:0000313" key="2">
    <source>
        <dbReference type="EMBL" id="KAF2485469.1"/>
    </source>
</evidence>
<organism evidence="2 3">
    <name type="scientific">Neohortaea acidophila</name>
    <dbReference type="NCBI Taxonomy" id="245834"/>
    <lineage>
        <taxon>Eukaryota</taxon>
        <taxon>Fungi</taxon>
        <taxon>Dikarya</taxon>
        <taxon>Ascomycota</taxon>
        <taxon>Pezizomycotina</taxon>
        <taxon>Dothideomycetes</taxon>
        <taxon>Dothideomycetidae</taxon>
        <taxon>Mycosphaerellales</taxon>
        <taxon>Teratosphaeriaceae</taxon>
        <taxon>Neohortaea</taxon>
    </lineage>
</organism>
<feature type="region of interest" description="Disordered" evidence="1">
    <location>
        <begin position="108"/>
        <end position="136"/>
    </location>
</feature>
<feature type="compositionally biased region" description="Polar residues" evidence="1">
    <location>
        <begin position="108"/>
        <end position="122"/>
    </location>
</feature>
<protein>
    <submittedName>
        <fullName evidence="2">Uncharacterized protein</fullName>
    </submittedName>
</protein>
<proteinExistence type="predicted"/>
<sequence length="244" mass="25363">MLPSPSTLSLAARAGAVHPWMATRGPAISSAMLFCAGTPLLLSGGGGMLIATPSIAAPRMAESGRQPPHHPPTRTPPTRQSGCQEGFGATPSLEPWQSISGWNCSTSPITSPPSQRVISRQPSPAGHAWAGPLPPLTRASPPMGALGGCAACSIVVHHRQRLPRRPLSSNSTLLATGNLCSVSCVCLCPLLANSPPTFNSPPSSAYLLPLLSYPNLGREASFTAAIYATTWMHDMSLVYLVALS</sequence>
<dbReference type="AlphaFoldDB" id="A0A6A6Q0F8"/>
<keyword evidence="3" id="KW-1185">Reference proteome</keyword>
<evidence type="ECO:0000256" key="1">
    <source>
        <dbReference type="SAM" id="MobiDB-lite"/>
    </source>
</evidence>
<feature type="region of interest" description="Disordered" evidence="1">
    <location>
        <begin position="60"/>
        <end position="90"/>
    </location>
</feature>
<dbReference type="GeneID" id="54470147"/>
<dbReference type="Proteomes" id="UP000799767">
    <property type="component" value="Unassembled WGS sequence"/>
</dbReference>
<reference evidence="2" key="1">
    <citation type="journal article" date="2020" name="Stud. Mycol.">
        <title>101 Dothideomycetes genomes: a test case for predicting lifestyles and emergence of pathogens.</title>
        <authorList>
            <person name="Haridas S."/>
            <person name="Albert R."/>
            <person name="Binder M."/>
            <person name="Bloem J."/>
            <person name="Labutti K."/>
            <person name="Salamov A."/>
            <person name="Andreopoulos B."/>
            <person name="Baker S."/>
            <person name="Barry K."/>
            <person name="Bills G."/>
            <person name="Bluhm B."/>
            <person name="Cannon C."/>
            <person name="Castanera R."/>
            <person name="Culley D."/>
            <person name="Daum C."/>
            <person name="Ezra D."/>
            <person name="Gonzalez J."/>
            <person name="Henrissat B."/>
            <person name="Kuo A."/>
            <person name="Liang C."/>
            <person name="Lipzen A."/>
            <person name="Lutzoni F."/>
            <person name="Magnuson J."/>
            <person name="Mondo S."/>
            <person name="Nolan M."/>
            <person name="Ohm R."/>
            <person name="Pangilinan J."/>
            <person name="Park H.-J."/>
            <person name="Ramirez L."/>
            <person name="Alfaro M."/>
            <person name="Sun H."/>
            <person name="Tritt A."/>
            <person name="Yoshinaga Y."/>
            <person name="Zwiers L.-H."/>
            <person name="Turgeon B."/>
            <person name="Goodwin S."/>
            <person name="Spatafora J."/>
            <person name="Crous P."/>
            <person name="Grigoriev I."/>
        </authorList>
    </citation>
    <scope>NUCLEOTIDE SEQUENCE</scope>
    <source>
        <strain evidence="2">CBS 113389</strain>
    </source>
</reference>